<organism evidence="8 9">
    <name type="scientific">Alkalicoccobacillus murimartini</name>
    <dbReference type="NCBI Taxonomy" id="171685"/>
    <lineage>
        <taxon>Bacteria</taxon>
        <taxon>Bacillati</taxon>
        <taxon>Bacillota</taxon>
        <taxon>Bacilli</taxon>
        <taxon>Bacillales</taxon>
        <taxon>Bacillaceae</taxon>
        <taxon>Alkalicoccobacillus</taxon>
    </lineage>
</organism>
<protein>
    <submittedName>
        <fullName evidence="8">Cell wall-associated NlpC family hydrolase</fullName>
    </submittedName>
</protein>
<dbReference type="Pfam" id="PF01471">
    <property type="entry name" value="PG_binding_1"/>
    <property type="match status" value="1"/>
</dbReference>
<dbReference type="SUPFAM" id="SSF54001">
    <property type="entry name" value="Cysteine proteinases"/>
    <property type="match status" value="1"/>
</dbReference>
<keyword evidence="3 8" id="KW-0378">Hydrolase</keyword>
<evidence type="ECO:0000313" key="8">
    <source>
        <dbReference type="EMBL" id="MDQ0206095.1"/>
    </source>
</evidence>
<dbReference type="EMBL" id="JAUSUA010000001">
    <property type="protein sequence ID" value="MDQ0206095.1"/>
    <property type="molecule type" value="Genomic_DNA"/>
</dbReference>
<evidence type="ECO:0000256" key="4">
    <source>
        <dbReference type="ARBA" id="ARBA00022807"/>
    </source>
</evidence>
<dbReference type="Gene3D" id="1.10.101.10">
    <property type="entry name" value="PGBD-like superfamily/PGBD"/>
    <property type="match status" value="1"/>
</dbReference>
<dbReference type="InterPro" id="IPR038765">
    <property type="entry name" value="Papain-like_cys_pep_sf"/>
</dbReference>
<feature type="chain" id="PRO_5047257438" evidence="6">
    <location>
        <begin position="25"/>
        <end position="326"/>
    </location>
</feature>
<dbReference type="Proteomes" id="UP001225034">
    <property type="component" value="Unassembled WGS sequence"/>
</dbReference>
<keyword evidence="4" id="KW-0788">Thiol protease</keyword>
<dbReference type="Gene3D" id="3.90.1720.10">
    <property type="entry name" value="endopeptidase domain like (from Nostoc punctiforme)"/>
    <property type="match status" value="1"/>
</dbReference>
<feature type="region of interest" description="Disordered" evidence="5">
    <location>
        <begin position="141"/>
        <end position="197"/>
    </location>
</feature>
<dbReference type="InterPro" id="IPR051202">
    <property type="entry name" value="Peptidase_C40"/>
</dbReference>
<dbReference type="RefSeq" id="WP_306980247.1">
    <property type="nucleotide sequence ID" value="NZ_JAUSUA010000001.1"/>
</dbReference>
<evidence type="ECO:0000256" key="5">
    <source>
        <dbReference type="SAM" id="MobiDB-lite"/>
    </source>
</evidence>
<dbReference type="GO" id="GO:0016787">
    <property type="term" value="F:hydrolase activity"/>
    <property type="evidence" value="ECO:0007669"/>
    <property type="project" value="UniProtKB-KW"/>
</dbReference>
<evidence type="ECO:0000313" key="9">
    <source>
        <dbReference type="Proteomes" id="UP001225034"/>
    </source>
</evidence>
<comment type="caution">
    <text evidence="8">The sequence shown here is derived from an EMBL/GenBank/DDBJ whole genome shotgun (WGS) entry which is preliminary data.</text>
</comment>
<evidence type="ECO:0000256" key="6">
    <source>
        <dbReference type="SAM" id="SignalP"/>
    </source>
</evidence>
<feature type="region of interest" description="Disordered" evidence="5">
    <location>
        <begin position="51"/>
        <end position="86"/>
    </location>
</feature>
<keyword evidence="2" id="KW-0645">Protease</keyword>
<dbReference type="PROSITE" id="PS51935">
    <property type="entry name" value="NLPC_P60"/>
    <property type="match status" value="1"/>
</dbReference>
<dbReference type="PANTHER" id="PTHR47053:SF1">
    <property type="entry name" value="MUREIN DD-ENDOPEPTIDASE MEPH-RELATED"/>
    <property type="match status" value="1"/>
</dbReference>
<dbReference type="Pfam" id="PF00877">
    <property type="entry name" value="NLPC_P60"/>
    <property type="match status" value="1"/>
</dbReference>
<accession>A0ABT9YE17</accession>
<sequence length="326" mass="33258">MFTTKRKVKGLVIKTSFVVGLASAATIAANSSAYANVDMSKVVEEDKAAEVQQSVSEQAETEPAVAQEETQSVSTSTLKQGQSGESVKNLQEKLVDHGYSTNGVDGIFGAGTESAVREFQADNGLAVDGLAGRQTISALGGQATSSAPASSNTASADTSSESETASVSESTSTETATASESTATASETTTVSNESQVAGTQVSSSYGSVIAAAQSQVGAPYKWGGTTPAGFDCSGFINYAFNQQGISLARTAQGMYDSTSSKSKSDLQAGDLVFFTNTYSGAPTVSHAGIYVGGGQFIHASSSGVQQSNLNSGYWSNHYYGAGSVN</sequence>
<comment type="similarity">
    <text evidence="1">Belongs to the peptidase C40 family.</text>
</comment>
<evidence type="ECO:0000259" key="7">
    <source>
        <dbReference type="PROSITE" id="PS51935"/>
    </source>
</evidence>
<reference evidence="8 9" key="1">
    <citation type="submission" date="2023-07" db="EMBL/GenBank/DDBJ databases">
        <title>Genomic Encyclopedia of Type Strains, Phase IV (KMG-IV): sequencing the most valuable type-strain genomes for metagenomic binning, comparative biology and taxonomic classification.</title>
        <authorList>
            <person name="Goeker M."/>
        </authorList>
    </citation>
    <scope>NUCLEOTIDE SEQUENCE [LARGE SCALE GENOMIC DNA]</scope>
    <source>
        <strain evidence="8 9">DSM 19154</strain>
    </source>
</reference>
<evidence type="ECO:0000256" key="1">
    <source>
        <dbReference type="ARBA" id="ARBA00007074"/>
    </source>
</evidence>
<name>A0ABT9YE17_9BACI</name>
<feature type="signal peptide" evidence="6">
    <location>
        <begin position="1"/>
        <end position="24"/>
    </location>
</feature>
<feature type="domain" description="NlpC/P60" evidence="7">
    <location>
        <begin position="203"/>
        <end position="326"/>
    </location>
</feature>
<dbReference type="InterPro" id="IPR036366">
    <property type="entry name" value="PGBDSf"/>
</dbReference>
<gene>
    <name evidence="8" type="ORF">J2S05_000869</name>
</gene>
<feature type="compositionally biased region" description="Polar residues" evidence="5">
    <location>
        <begin position="68"/>
        <end position="86"/>
    </location>
</feature>
<proteinExistence type="inferred from homology"/>
<dbReference type="InterPro" id="IPR002477">
    <property type="entry name" value="Peptidoglycan-bd-like"/>
</dbReference>
<dbReference type="SUPFAM" id="SSF47090">
    <property type="entry name" value="PGBD-like"/>
    <property type="match status" value="1"/>
</dbReference>
<keyword evidence="6" id="KW-0732">Signal</keyword>
<keyword evidence="9" id="KW-1185">Reference proteome</keyword>
<dbReference type="PANTHER" id="PTHR47053">
    <property type="entry name" value="MUREIN DD-ENDOPEPTIDASE MEPH-RELATED"/>
    <property type="match status" value="1"/>
</dbReference>
<evidence type="ECO:0000256" key="3">
    <source>
        <dbReference type="ARBA" id="ARBA00022801"/>
    </source>
</evidence>
<feature type="compositionally biased region" description="Low complexity" evidence="5">
    <location>
        <begin position="143"/>
        <end position="195"/>
    </location>
</feature>
<dbReference type="InterPro" id="IPR000064">
    <property type="entry name" value="NLP_P60_dom"/>
</dbReference>
<evidence type="ECO:0000256" key="2">
    <source>
        <dbReference type="ARBA" id="ARBA00022670"/>
    </source>
</evidence>
<dbReference type="InterPro" id="IPR036365">
    <property type="entry name" value="PGBD-like_sf"/>
</dbReference>